<feature type="transmembrane region" description="Helical" evidence="12">
    <location>
        <begin position="127"/>
        <end position="144"/>
    </location>
</feature>
<accession>A0A8W8MV81</accession>
<dbReference type="InterPro" id="IPR000642">
    <property type="entry name" value="Peptidase_M41"/>
</dbReference>
<reference evidence="14" key="1">
    <citation type="submission" date="2022-08" db="UniProtKB">
        <authorList>
            <consortium name="EnsemblMetazoa"/>
        </authorList>
    </citation>
    <scope>IDENTIFICATION</scope>
    <source>
        <strain evidence="14">05x7-T-G4-1.051#20</strain>
    </source>
</reference>
<dbReference type="InterPro" id="IPR037219">
    <property type="entry name" value="Peptidase_M41-like"/>
</dbReference>
<evidence type="ECO:0000313" key="14">
    <source>
        <dbReference type="EnsemblMetazoa" id="G35217.4:cds"/>
    </source>
</evidence>
<dbReference type="EnsemblMetazoa" id="G35217.2">
    <property type="protein sequence ID" value="G35217.2:cds"/>
    <property type="gene ID" value="G35217"/>
</dbReference>
<dbReference type="InterPro" id="IPR041569">
    <property type="entry name" value="AAA_lid_3"/>
</dbReference>
<dbReference type="GO" id="GO:0005524">
    <property type="term" value="F:ATP binding"/>
    <property type="evidence" value="ECO:0007669"/>
    <property type="project" value="UniProtKB-KW"/>
</dbReference>
<proteinExistence type="inferred from homology"/>
<dbReference type="PROSITE" id="PS00674">
    <property type="entry name" value="AAA"/>
    <property type="match status" value="1"/>
</dbReference>
<evidence type="ECO:0000256" key="12">
    <source>
        <dbReference type="SAM" id="Phobius"/>
    </source>
</evidence>
<feature type="coiled-coil region" evidence="10">
    <location>
        <begin position="558"/>
        <end position="592"/>
    </location>
</feature>
<keyword evidence="12" id="KW-0812">Transmembrane</keyword>
<dbReference type="InterPro" id="IPR027417">
    <property type="entry name" value="P-loop_NTPase"/>
</dbReference>
<dbReference type="InterPro" id="IPR003959">
    <property type="entry name" value="ATPase_AAA_core"/>
</dbReference>
<name>A0A8W8MV81_MAGGI</name>
<dbReference type="GO" id="GO:0007005">
    <property type="term" value="P:mitochondrion organization"/>
    <property type="evidence" value="ECO:0007669"/>
    <property type="project" value="TreeGrafter"/>
</dbReference>
<feature type="compositionally biased region" description="Polar residues" evidence="11">
    <location>
        <begin position="75"/>
        <end position="93"/>
    </location>
</feature>
<keyword evidence="5" id="KW-0479">Metal-binding</keyword>
<dbReference type="Gene3D" id="3.40.50.300">
    <property type="entry name" value="P-loop containing nucleotide triphosphate hydrolases"/>
    <property type="match status" value="1"/>
</dbReference>
<organism evidence="14 15">
    <name type="scientific">Magallana gigas</name>
    <name type="common">Pacific oyster</name>
    <name type="synonym">Crassostrea gigas</name>
    <dbReference type="NCBI Taxonomy" id="29159"/>
    <lineage>
        <taxon>Eukaryota</taxon>
        <taxon>Metazoa</taxon>
        <taxon>Spiralia</taxon>
        <taxon>Lophotrochozoa</taxon>
        <taxon>Mollusca</taxon>
        <taxon>Bivalvia</taxon>
        <taxon>Autobranchia</taxon>
        <taxon>Pteriomorphia</taxon>
        <taxon>Ostreida</taxon>
        <taxon>Ostreoidea</taxon>
        <taxon>Ostreidae</taxon>
        <taxon>Magallana</taxon>
    </lineage>
</organism>
<comment type="cofactor">
    <cofactor evidence="1">
        <name>Zn(2+)</name>
        <dbReference type="ChEBI" id="CHEBI:29105"/>
    </cofactor>
</comment>
<keyword evidence="8" id="KW-0482">Metalloprotease</keyword>
<feature type="domain" description="AAA+ ATPase" evidence="13">
    <location>
        <begin position="203"/>
        <end position="341"/>
    </location>
</feature>
<dbReference type="Gene3D" id="1.20.58.760">
    <property type="entry name" value="Peptidase M41"/>
    <property type="match status" value="1"/>
</dbReference>
<sequence>MASRQRKIERIISQLHLTLSRSYSSNSGHILNKRWPLCHCMKRWEPKIYSTSSSFNGFYETAQRFRRSSRLKTGKSASQQENQADQATKSNNVESEIEKHIADIETELNTLTQKSIKLEKSKRLKHLAEGAMLLLWLYFIYMVYKMDLADMVDKMNKDSLIQPEKGDVTFNDVIGIDEVKEELETVVSYLKDPQKYTRLGANMPKGLLMTGPPGCGKTFLAKATAGEANVNFYYISASSLEDKYVGTGAKRLREVFNVAKKNSPSVVFIDEVDSIGSNRMSQSMDRSFAYQTLHQLLVELDGFENNSGVVVIAATNRHDVLDWALTRPGRFDMVVSVPLPNVKEREDMFVYYLSKVRHDSSLDINQLARSTLGCSGADISNIVNQAAFQAARAGETEVNMGHLEYAKEKIRDGQLKAHKLDQETINIIAVREAAYALVAYYSKFGIPLNKTSILMRGNNIGLTKLLPEGHSDMVSSNKDQVLAKLDFLMAGRAAESMIFGKDNVMKGSGKTLEEATNLARAYVSKYGMSEKAGTRIFSSKEEALASPEYQDMLNEEINRLLKEAYKRADEVLQSHKKELLMLADNLKKYETLNKEDVKTLLKGEQLKR</sequence>
<comment type="similarity">
    <text evidence="2">In the C-terminal section; belongs to the peptidase M41 family.</text>
</comment>
<keyword evidence="12" id="KW-1133">Transmembrane helix</keyword>
<dbReference type="GO" id="GO:0004176">
    <property type="term" value="F:ATP-dependent peptidase activity"/>
    <property type="evidence" value="ECO:0007669"/>
    <property type="project" value="InterPro"/>
</dbReference>
<evidence type="ECO:0000256" key="6">
    <source>
        <dbReference type="ARBA" id="ARBA00022801"/>
    </source>
</evidence>
<evidence type="ECO:0000256" key="7">
    <source>
        <dbReference type="ARBA" id="ARBA00022833"/>
    </source>
</evidence>
<dbReference type="PANTHER" id="PTHR23076:SF97">
    <property type="entry name" value="ATP-DEPENDENT ZINC METALLOPROTEASE YME1L1"/>
    <property type="match status" value="1"/>
</dbReference>
<keyword evidence="9" id="KW-0067">ATP-binding</keyword>
<dbReference type="Pfam" id="PF17862">
    <property type="entry name" value="AAA_lid_3"/>
    <property type="match status" value="1"/>
</dbReference>
<evidence type="ECO:0000256" key="4">
    <source>
        <dbReference type="ARBA" id="ARBA00022670"/>
    </source>
</evidence>
<evidence type="ECO:0000313" key="15">
    <source>
        <dbReference type="Proteomes" id="UP000005408"/>
    </source>
</evidence>
<keyword evidence="12" id="KW-0472">Membrane</keyword>
<dbReference type="FunFam" id="1.10.8.60:FF:000001">
    <property type="entry name" value="ATP-dependent zinc metalloprotease FtsH"/>
    <property type="match status" value="1"/>
</dbReference>
<evidence type="ECO:0000256" key="1">
    <source>
        <dbReference type="ARBA" id="ARBA00001947"/>
    </source>
</evidence>
<comment type="similarity">
    <text evidence="3">In the N-terminal section; belongs to the AAA ATPase family.</text>
</comment>
<dbReference type="Pfam" id="PF01434">
    <property type="entry name" value="Peptidase_M41"/>
    <property type="match status" value="1"/>
</dbReference>
<keyword evidence="4" id="KW-0645">Protease</keyword>
<dbReference type="PANTHER" id="PTHR23076">
    <property type="entry name" value="METALLOPROTEASE M41 FTSH"/>
    <property type="match status" value="1"/>
</dbReference>
<keyword evidence="15" id="KW-1185">Reference proteome</keyword>
<dbReference type="GO" id="GO:0005743">
    <property type="term" value="C:mitochondrial inner membrane"/>
    <property type="evidence" value="ECO:0007669"/>
    <property type="project" value="TreeGrafter"/>
</dbReference>
<evidence type="ECO:0000256" key="5">
    <source>
        <dbReference type="ARBA" id="ARBA00022723"/>
    </source>
</evidence>
<keyword evidence="6" id="KW-0378">Hydrolase</keyword>
<dbReference type="AlphaFoldDB" id="A0A8W8MV81"/>
<dbReference type="SUPFAM" id="SSF52540">
    <property type="entry name" value="P-loop containing nucleoside triphosphate hydrolases"/>
    <property type="match status" value="1"/>
</dbReference>
<evidence type="ECO:0000256" key="8">
    <source>
        <dbReference type="ARBA" id="ARBA00023049"/>
    </source>
</evidence>
<evidence type="ECO:0000256" key="2">
    <source>
        <dbReference type="ARBA" id="ARBA00010044"/>
    </source>
</evidence>
<dbReference type="GO" id="GO:0046872">
    <property type="term" value="F:metal ion binding"/>
    <property type="evidence" value="ECO:0007669"/>
    <property type="project" value="UniProtKB-KW"/>
</dbReference>
<dbReference type="SUPFAM" id="SSF140990">
    <property type="entry name" value="FtsH protease domain-like"/>
    <property type="match status" value="1"/>
</dbReference>
<dbReference type="InterPro" id="IPR003593">
    <property type="entry name" value="AAA+_ATPase"/>
</dbReference>
<protein>
    <recommendedName>
        <fullName evidence="13">AAA+ ATPase domain-containing protein</fullName>
    </recommendedName>
</protein>
<dbReference type="EnsemblMetazoa" id="G35217.4">
    <property type="protein sequence ID" value="G35217.4:cds"/>
    <property type="gene ID" value="G35217"/>
</dbReference>
<dbReference type="Proteomes" id="UP000005408">
    <property type="component" value="Unassembled WGS sequence"/>
</dbReference>
<dbReference type="GO" id="GO:0006515">
    <property type="term" value="P:protein quality control for misfolded or incompletely synthesized proteins"/>
    <property type="evidence" value="ECO:0007669"/>
    <property type="project" value="TreeGrafter"/>
</dbReference>
<dbReference type="Pfam" id="PF00004">
    <property type="entry name" value="AAA"/>
    <property type="match status" value="1"/>
</dbReference>
<dbReference type="GO" id="GO:0016887">
    <property type="term" value="F:ATP hydrolysis activity"/>
    <property type="evidence" value="ECO:0007669"/>
    <property type="project" value="InterPro"/>
</dbReference>
<evidence type="ECO:0000256" key="3">
    <source>
        <dbReference type="ARBA" id="ARBA00010550"/>
    </source>
</evidence>
<evidence type="ECO:0000256" key="11">
    <source>
        <dbReference type="SAM" id="MobiDB-lite"/>
    </source>
</evidence>
<comment type="similarity">
    <text evidence="9">Belongs to the AAA ATPase family.</text>
</comment>
<dbReference type="SMART" id="SM00382">
    <property type="entry name" value="AAA"/>
    <property type="match status" value="1"/>
</dbReference>
<dbReference type="InterPro" id="IPR003960">
    <property type="entry name" value="ATPase_AAA_CS"/>
</dbReference>
<evidence type="ECO:0000259" key="13">
    <source>
        <dbReference type="SMART" id="SM00382"/>
    </source>
</evidence>
<dbReference type="EnsemblMetazoa" id="G35217.5">
    <property type="protein sequence ID" value="G35217.5:cds"/>
    <property type="gene ID" value="G35217"/>
</dbReference>
<feature type="region of interest" description="Disordered" evidence="11">
    <location>
        <begin position="69"/>
        <end position="93"/>
    </location>
</feature>
<keyword evidence="10" id="KW-0175">Coiled coil</keyword>
<evidence type="ECO:0000256" key="10">
    <source>
        <dbReference type="SAM" id="Coils"/>
    </source>
</evidence>
<dbReference type="GO" id="GO:0004222">
    <property type="term" value="F:metalloendopeptidase activity"/>
    <property type="evidence" value="ECO:0007669"/>
    <property type="project" value="InterPro"/>
</dbReference>
<feature type="coiled-coil region" evidence="10">
    <location>
        <begin position="94"/>
        <end position="121"/>
    </location>
</feature>
<dbReference type="FunFam" id="3.40.50.300:FF:002568">
    <property type="entry name" value="Cell division protein (FtsH)"/>
    <property type="match status" value="1"/>
</dbReference>
<dbReference type="Gene3D" id="1.10.8.60">
    <property type="match status" value="1"/>
</dbReference>
<evidence type="ECO:0000256" key="9">
    <source>
        <dbReference type="RuleBase" id="RU003651"/>
    </source>
</evidence>
<keyword evidence="7" id="KW-0862">Zinc</keyword>
<keyword evidence="9" id="KW-0547">Nucleotide-binding</keyword>